<sequence length="92" mass="10284">MSNKTNKATALKYDPDKNLAPQIVASGDGYIADEIIKIAEHEGVFIHKDPKLINTLSKLNLYQEIPEELYQGVAEILAFIHKLETQSSLSEE</sequence>
<evidence type="ECO:0000313" key="1">
    <source>
        <dbReference type="EMBL" id="OWZ84948.1"/>
    </source>
</evidence>
<proteinExistence type="predicted"/>
<protein>
    <submittedName>
        <fullName evidence="1">FhlB domain-containing protein</fullName>
    </submittedName>
</protein>
<accession>A0A226C0W9</accession>
<dbReference type="SUPFAM" id="SSF160544">
    <property type="entry name" value="EscU C-terminal domain-like"/>
    <property type="match status" value="1"/>
</dbReference>
<dbReference type="InterPro" id="IPR006135">
    <property type="entry name" value="T3SS_substrate_exporter"/>
</dbReference>
<dbReference type="GO" id="GO:0009306">
    <property type="term" value="P:protein secretion"/>
    <property type="evidence" value="ECO:0007669"/>
    <property type="project" value="InterPro"/>
</dbReference>
<keyword evidence="2" id="KW-1185">Reference proteome</keyword>
<dbReference type="GO" id="GO:0005886">
    <property type="term" value="C:plasma membrane"/>
    <property type="evidence" value="ECO:0007669"/>
    <property type="project" value="TreeGrafter"/>
</dbReference>
<dbReference type="PANTHER" id="PTHR30531:SF12">
    <property type="entry name" value="FLAGELLAR BIOSYNTHETIC PROTEIN FLHB"/>
    <property type="match status" value="1"/>
</dbReference>
<gene>
    <name evidence="1" type="ORF">CDO51_00650</name>
</gene>
<organism evidence="1 2">
    <name type="scientific">Natranaerobius trueperi</name>
    <dbReference type="NCBI Taxonomy" id="759412"/>
    <lineage>
        <taxon>Bacteria</taxon>
        <taxon>Bacillati</taxon>
        <taxon>Bacillota</taxon>
        <taxon>Clostridia</taxon>
        <taxon>Natranaerobiales</taxon>
        <taxon>Natranaerobiaceae</taxon>
        <taxon>Natranaerobius</taxon>
    </lineage>
</organism>
<dbReference type="InterPro" id="IPR029025">
    <property type="entry name" value="T3SS_substrate_exporter_C"/>
</dbReference>
<dbReference type="PANTHER" id="PTHR30531">
    <property type="entry name" value="FLAGELLAR BIOSYNTHETIC PROTEIN FLHB"/>
    <property type="match status" value="1"/>
</dbReference>
<dbReference type="Pfam" id="PF01312">
    <property type="entry name" value="Bac_export_2"/>
    <property type="match status" value="1"/>
</dbReference>
<name>A0A226C0W9_9FIRM</name>
<comment type="caution">
    <text evidence="1">The sequence shown here is derived from an EMBL/GenBank/DDBJ whole genome shotgun (WGS) entry which is preliminary data.</text>
</comment>
<dbReference type="AlphaFoldDB" id="A0A226C0W9"/>
<dbReference type="OrthoDB" id="9810419at2"/>
<dbReference type="Gene3D" id="3.40.1690.10">
    <property type="entry name" value="secretion proteins EscU"/>
    <property type="match status" value="1"/>
</dbReference>
<dbReference type="RefSeq" id="WP_089022372.1">
    <property type="nucleotide sequence ID" value="NZ_NIQC01000001.1"/>
</dbReference>
<dbReference type="EMBL" id="NIQC01000001">
    <property type="protein sequence ID" value="OWZ84948.1"/>
    <property type="molecule type" value="Genomic_DNA"/>
</dbReference>
<reference evidence="1 2" key="1">
    <citation type="submission" date="2017-06" db="EMBL/GenBank/DDBJ databases">
        <title>Draft Genome Sequence of Natranaerobius trueperi halophilic, alkalithermophilic bacteria from soda lakes.</title>
        <authorList>
            <person name="Zhao B."/>
        </authorList>
    </citation>
    <scope>NUCLEOTIDE SEQUENCE [LARGE SCALE GENOMIC DNA]</scope>
    <source>
        <strain evidence="1 2">DSM 18760</strain>
    </source>
</reference>
<dbReference type="Proteomes" id="UP000214588">
    <property type="component" value="Unassembled WGS sequence"/>
</dbReference>
<evidence type="ECO:0000313" key="2">
    <source>
        <dbReference type="Proteomes" id="UP000214588"/>
    </source>
</evidence>